<sequence>MIVSLETMYLLDQVVKNIGAIGSSLTRTKLSRLLDKDHKELHGALEYGCEKKILEWQEGNWYVLKKNFVIAEDAFYGAAESGLKKLWQGEYFHENEFYIENTSRKDSKIVGRWTRPDLTLISHKKFPWTIGREFDVVTFEVKRPDSCNVLAVFEALSHASAATKAYAVFPVDHASWRKENPAQEARVLDECSRHGIGLILIEDVYVAPRAVHLIKAQKREIDHERCSEFIGAVMSDAGKSRLSEWK</sequence>
<protein>
    <submittedName>
        <fullName evidence="1">Uncharacterized protein</fullName>
    </submittedName>
</protein>
<evidence type="ECO:0000313" key="1">
    <source>
        <dbReference type="EMBL" id="MDU0343025.1"/>
    </source>
</evidence>
<accession>A0ABU3SE19</accession>
<comment type="caution">
    <text evidence="1">The sequence shown here is derived from an EMBL/GenBank/DDBJ whole genome shotgun (WGS) entry which is preliminary data.</text>
</comment>
<keyword evidence="2" id="KW-1185">Reference proteome</keyword>
<organism evidence="1 2">
    <name type="scientific">Bosea rubneri</name>
    <dbReference type="NCBI Taxonomy" id="3075434"/>
    <lineage>
        <taxon>Bacteria</taxon>
        <taxon>Pseudomonadati</taxon>
        <taxon>Pseudomonadota</taxon>
        <taxon>Alphaproteobacteria</taxon>
        <taxon>Hyphomicrobiales</taxon>
        <taxon>Boseaceae</taxon>
        <taxon>Bosea</taxon>
    </lineage>
</organism>
<reference evidence="1 2" key="1">
    <citation type="submission" date="2023-09" db="EMBL/GenBank/DDBJ databases">
        <title>Whole genome shotgun sequencing (WGS) of Bosea sp. ZW T0_25, isolated from stored onions (Allium cepa).</title>
        <authorList>
            <person name="Stoll D.A."/>
            <person name="Huch M."/>
        </authorList>
    </citation>
    <scope>NUCLEOTIDE SEQUENCE [LARGE SCALE GENOMIC DNA]</scope>
    <source>
        <strain evidence="1 2">ZW T0_25</strain>
    </source>
</reference>
<dbReference type="Proteomes" id="UP001254257">
    <property type="component" value="Unassembled WGS sequence"/>
</dbReference>
<proteinExistence type="predicted"/>
<dbReference type="RefSeq" id="WP_316020771.1">
    <property type="nucleotide sequence ID" value="NZ_JAWDID010000056.1"/>
</dbReference>
<evidence type="ECO:0000313" key="2">
    <source>
        <dbReference type="Proteomes" id="UP001254257"/>
    </source>
</evidence>
<dbReference type="EMBL" id="JAWDID010000056">
    <property type="protein sequence ID" value="MDU0343025.1"/>
    <property type="molecule type" value="Genomic_DNA"/>
</dbReference>
<name>A0ABU3SE19_9HYPH</name>
<gene>
    <name evidence="1" type="ORF">RKE40_24275</name>
</gene>